<dbReference type="InterPro" id="IPR017853">
    <property type="entry name" value="GH"/>
</dbReference>
<evidence type="ECO:0000256" key="1">
    <source>
        <dbReference type="SAM" id="MobiDB-lite"/>
    </source>
</evidence>
<dbReference type="PANTHER" id="PTHR31308">
    <property type="match status" value="1"/>
</dbReference>
<dbReference type="AlphaFoldDB" id="A0A9P6JI02"/>
<feature type="compositionally biased region" description="Low complexity" evidence="1">
    <location>
        <begin position="28"/>
        <end position="53"/>
    </location>
</feature>
<sequence length="168" mass="18137">MSDGLSLYPSPSSATLTEPGHDRKDPARTLTSSASNASTTTASPARAHRSSTSGNSKLHDSQVSMFSSLGHHPTSTNPLFLHGPWFKDHTGRTVTLRGVNLSGASKMPVNGSSHRTDSFLDTDGTEISFIGRPFPLEDADVHLARLKLWGFNLLRFIVTWESIEHAGP</sequence>
<feature type="region of interest" description="Disordered" evidence="1">
    <location>
        <begin position="1"/>
        <end position="59"/>
    </location>
</feature>
<dbReference type="Proteomes" id="UP000749646">
    <property type="component" value="Unassembled WGS sequence"/>
</dbReference>
<comment type="caution">
    <text evidence="2">The sequence shown here is derived from an EMBL/GenBank/DDBJ whole genome shotgun (WGS) entry which is preliminary data.</text>
</comment>
<proteinExistence type="predicted"/>
<dbReference type="SUPFAM" id="SSF51445">
    <property type="entry name" value="(Trans)glycosidases"/>
    <property type="match status" value="1"/>
</dbReference>
<protein>
    <submittedName>
        <fullName evidence="2">Uncharacterized protein</fullName>
    </submittedName>
</protein>
<dbReference type="PANTHER" id="PTHR31308:SF5">
    <property type="entry name" value="ERGOSTERYL-BETA-GLUCOSIDASE"/>
    <property type="match status" value="1"/>
</dbReference>
<evidence type="ECO:0000313" key="2">
    <source>
        <dbReference type="EMBL" id="KAF9969541.1"/>
    </source>
</evidence>
<accession>A0A9P6JI02</accession>
<name>A0A9P6JI02_9FUNG</name>
<reference evidence="2" key="1">
    <citation type="journal article" date="2020" name="Fungal Divers.">
        <title>Resolving the Mortierellaceae phylogeny through synthesis of multi-gene phylogenetics and phylogenomics.</title>
        <authorList>
            <person name="Vandepol N."/>
            <person name="Liber J."/>
            <person name="Desiro A."/>
            <person name="Na H."/>
            <person name="Kennedy M."/>
            <person name="Barry K."/>
            <person name="Grigoriev I.V."/>
            <person name="Miller A.N."/>
            <person name="O'Donnell K."/>
            <person name="Stajich J.E."/>
            <person name="Bonito G."/>
        </authorList>
    </citation>
    <scope>NUCLEOTIDE SEQUENCE</scope>
    <source>
        <strain evidence="2">MES-2147</strain>
    </source>
</reference>
<dbReference type="OrthoDB" id="2416450at2759"/>
<feature type="non-terminal residue" evidence="2">
    <location>
        <position position="168"/>
    </location>
</feature>
<evidence type="ECO:0000313" key="3">
    <source>
        <dbReference type="Proteomes" id="UP000749646"/>
    </source>
</evidence>
<dbReference type="Gene3D" id="3.20.20.80">
    <property type="entry name" value="Glycosidases"/>
    <property type="match status" value="1"/>
</dbReference>
<dbReference type="InterPro" id="IPR052066">
    <property type="entry name" value="Glycosphingolipid_Hydrolases"/>
</dbReference>
<dbReference type="EMBL" id="JAAAHW010005193">
    <property type="protein sequence ID" value="KAF9969541.1"/>
    <property type="molecule type" value="Genomic_DNA"/>
</dbReference>
<organism evidence="2 3">
    <name type="scientific">Modicella reniformis</name>
    <dbReference type="NCBI Taxonomy" id="1440133"/>
    <lineage>
        <taxon>Eukaryota</taxon>
        <taxon>Fungi</taxon>
        <taxon>Fungi incertae sedis</taxon>
        <taxon>Mucoromycota</taxon>
        <taxon>Mortierellomycotina</taxon>
        <taxon>Mortierellomycetes</taxon>
        <taxon>Mortierellales</taxon>
        <taxon>Mortierellaceae</taxon>
        <taxon>Modicella</taxon>
    </lineage>
</organism>
<dbReference type="GO" id="GO:0008422">
    <property type="term" value="F:beta-glucosidase activity"/>
    <property type="evidence" value="ECO:0007669"/>
    <property type="project" value="TreeGrafter"/>
</dbReference>
<keyword evidence="3" id="KW-1185">Reference proteome</keyword>
<gene>
    <name evidence="2" type="ORF">BGZ65_011841</name>
</gene>